<keyword evidence="1" id="KW-0732">Signal</keyword>
<feature type="chain" id="PRO_5043483578" description="Secreted protein" evidence="1">
    <location>
        <begin position="19"/>
        <end position="181"/>
    </location>
</feature>
<accession>A0AAV2PVZ5</accession>
<keyword evidence="3" id="KW-1185">Reference proteome</keyword>
<comment type="caution">
    <text evidence="2">The sequence shown here is derived from an EMBL/GenBank/DDBJ whole genome shotgun (WGS) entry which is preliminary data.</text>
</comment>
<dbReference type="EMBL" id="CAXKWB010001572">
    <property type="protein sequence ID" value="CAL4064858.1"/>
    <property type="molecule type" value="Genomic_DNA"/>
</dbReference>
<evidence type="ECO:0000256" key="1">
    <source>
        <dbReference type="SAM" id="SignalP"/>
    </source>
</evidence>
<dbReference type="AlphaFoldDB" id="A0AAV2PVZ5"/>
<feature type="signal peptide" evidence="1">
    <location>
        <begin position="1"/>
        <end position="18"/>
    </location>
</feature>
<reference evidence="2 3" key="1">
    <citation type="submission" date="2024-05" db="EMBL/GenBank/DDBJ databases">
        <authorList>
            <person name="Wallberg A."/>
        </authorList>
    </citation>
    <scope>NUCLEOTIDE SEQUENCE [LARGE SCALE GENOMIC DNA]</scope>
</reference>
<feature type="non-terminal residue" evidence="2">
    <location>
        <position position="181"/>
    </location>
</feature>
<evidence type="ECO:0000313" key="3">
    <source>
        <dbReference type="Proteomes" id="UP001497623"/>
    </source>
</evidence>
<dbReference type="Proteomes" id="UP001497623">
    <property type="component" value="Unassembled WGS sequence"/>
</dbReference>
<protein>
    <recommendedName>
        <fullName evidence="4">Secreted protein</fullName>
    </recommendedName>
</protein>
<organism evidence="2 3">
    <name type="scientific">Meganyctiphanes norvegica</name>
    <name type="common">Northern krill</name>
    <name type="synonym">Thysanopoda norvegica</name>
    <dbReference type="NCBI Taxonomy" id="48144"/>
    <lineage>
        <taxon>Eukaryota</taxon>
        <taxon>Metazoa</taxon>
        <taxon>Ecdysozoa</taxon>
        <taxon>Arthropoda</taxon>
        <taxon>Crustacea</taxon>
        <taxon>Multicrustacea</taxon>
        <taxon>Malacostraca</taxon>
        <taxon>Eumalacostraca</taxon>
        <taxon>Eucarida</taxon>
        <taxon>Euphausiacea</taxon>
        <taxon>Euphausiidae</taxon>
        <taxon>Meganyctiphanes</taxon>
    </lineage>
</organism>
<sequence>STFLTIFCFLIIEGNLTPIENVTEDGSRQLSGRSRLVRRQTPQFPILTLVVHYSGTDEPSDICGRDEVFLGNGTKHESYCYNILTQGPCQIDELVLVNATTREGYCGSRVCGPDRVFLFGDQMCHDPWEPGICPPGRVLSTTAYGTPVCGCPDGTYESDDDLDDDVCEPILSEILTCPKGQ</sequence>
<proteinExistence type="predicted"/>
<feature type="non-terminal residue" evidence="2">
    <location>
        <position position="1"/>
    </location>
</feature>
<dbReference type="PANTHER" id="PTHR21177">
    <property type="entry name" value="IP06524P-RELATED"/>
    <property type="match status" value="1"/>
</dbReference>
<gene>
    <name evidence="2" type="ORF">MNOR_LOCUS4316</name>
</gene>
<dbReference type="PANTHER" id="PTHR21177:SF7">
    <property type="entry name" value="GH11627P"/>
    <property type="match status" value="1"/>
</dbReference>
<name>A0AAV2PVZ5_MEGNR</name>
<evidence type="ECO:0000313" key="2">
    <source>
        <dbReference type="EMBL" id="CAL4064858.1"/>
    </source>
</evidence>
<evidence type="ECO:0008006" key="4">
    <source>
        <dbReference type="Google" id="ProtNLM"/>
    </source>
</evidence>